<dbReference type="PROSITE" id="PS50011">
    <property type="entry name" value="PROTEIN_KINASE_DOM"/>
    <property type="match status" value="1"/>
</dbReference>
<accession>A0ABU5H4G3</accession>
<dbReference type="Gene3D" id="3.30.200.20">
    <property type="entry name" value="Phosphorylase Kinase, domain 1"/>
    <property type="match status" value="1"/>
</dbReference>
<dbReference type="RefSeq" id="WP_321546720.1">
    <property type="nucleotide sequence ID" value="NZ_JAXIVS010000005.1"/>
</dbReference>
<protein>
    <submittedName>
        <fullName evidence="3">Serine/threonine-protein kinase</fullName>
        <ecNumber evidence="3">2.7.11.1</ecNumber>
    </submittedName>
</protein>
<organism evidence="3 4">
    <name type="scientific">Hyalangium rubrum</name>
    <dbReference type="NCBI Taxonomy" id="3103134"/>
    <lineage>
        <taxon>Bacteria</taxon>
        <taxon>Pseudomonadati</taxon>
        <taxon>Myxococcota</taxon>
        <taxon>Myxococcia</taxon>
        <taxon>Myxococcales</taxon>
        <taxon>Cystobacterineae</taxon>
        <taxon>Archangiaceae</taxon>
        <taxon>Hyalangium</taxon>
    </lineage>
</organism>
<dbReference type="CDD" id="cd14014">
    <property type="entry name" value="STKc_PknB_like"/>
    <property type="match status" value="1"/>
</dbReference>
<proteinExistence type="predicted"/>
<feature type="region of interest" description="Disordered" evidence="1">
    <location>
        <begin position="408"/>
        <end position="434"/>
    </location>
</feature>
<comment type="caution">
    <text evidence="3">The sequence shown here is derived from an EMBL/GenBank/DDBJ whole genome shotgun (WGS) entry which is preliminary data.</text>
</comment>
<dbReference type="SMART" id="SM00220">
    <property type="entry name" value="S_TKc"/>
    <property type="match status" value="1"/>
</dbReference>
<reference evidence="3 4" key="1">
    <citation type="submission" date="2023-12" db="EMBL/GenBank/DDBJ databases">
        <title>the genome sequence of Hyalangium sp. s54d21.</title>
        <authorList>
            <person name="Zhang X."/>
        </authorList>
    </citation>
    <scope>NUCLEOTIDE SEQUENCE [LARGE SCALE GENOMIC DNA]</scope>
    <source>
        <strain evidence="4">s54d21</strain>
    </source>
</reference>
<dbReference type="InterPro" id="IPR000719">
    <property type="entry name" value="Prot_kinase_dom"/>
</dbReference>
<dbReference type="InterPro" id="IPR011009">
    <property type="entry name" value="Kinase-like_dom_sf"/>
</dbReference>
<evidence type="ECO:0000313" key="4">
    <source>
        <dbReference type="Proteomes" id="UP001291309"/>
    </source>
</evidence>
<keyword evidence="3" id="KW-0418">Kinase</keyword>
<dbReference type="Pfam" id="PF00069">
    <property type="entry name" value="Pkinase"/>
    <property type="match status" value="1"/>
</dbReference>
<dbReference type="EMBL" id="JAXIVS010000005">
    <property type="protein sequence ID" value="MDY7227992.1"/>
    <property type="molecule type" value="Genomic_DNA"/>
</dbReference>
<gene>
    <name evidence="3" type="ORF">SYV04_16360</name>
</gene>
<dbReference type="Gene3D" id="1.10.510.10">
    <property type="entry name" value="Transferase(Phosphotransferase) domain 1"/>
    <property type="match status" value="1"/>
</dbReference>
<name>A0ABU5H4G3_9BACT</name>
<evidence type="ECO:0000259" key="2">
    <source>
        <dbReference type="PROSITE" id="PS50011"/>
    </source>
</evidence>
<dbReference type="EC" id="2.7.11.1" evidence="3"/>
<dbReference type="PANTHER" id="PTHR24348">
    <property type="entry name" value="SERINE/THREONINE-PROTEIN KINASE UNC-51-RELATED"/>
    <property type="match status" value="1"/>
</dbReference>
<keyword evidence="4" id="KW-1185">Reference proteome</keyword>
<dbReference type="GO" id="GO:0004674">
    <property type="term" value="F:protein serine/threonine kinase activity"/>
    <property type="evidence" value="ECO:0007669"/>
    <property type="project" value="UniProtKB-EC"/>
</dbReference>
<keyword evidence="3" id="KW-0808">Transferase</keyword>
<evidence type="ECO:0000256" key="1">
    <source>
        <dbReference type="SAM" id="MobiDB-lite"/>
    </source>
</evidence>
<evidence type="ECO:0000313" key="3">
    <source>
        <dbReference type="EMBL" id="MDY7227992.1"/>
    </source>
</evidence>
<dbReference type="SUPFAM" id="SSF56112">
    <property type="entry name" value="Protein kinase-like (PK-like)"/>
    <property type="match status" value="1"/>
</dbReference>
<feature type="domain" description="Protein kinase" evidence="2">
    <location>
        <begin position="24"/>
        <end position="298"/>
    </location>
</feature>
<dbReference type="Proteomes" id="UP001291309">
    <property type="component" value="Unassembled WGS sequence"/>
</dbReference>
<dbReference type="InterPro" id="IPR045269">
    <property type="entry name" value="Atg1-like"/>
</dbReference>
<sequence>MGTKRPLLEMDPASLPPGTRVGPWRVKGWCGRGTYGTVYQVEREGHAEEGPYALKLALYAEDERFKREAALLSRIRHPNVPRLEGQGVWEHRAGAFPYLVMQWVEGESLYAWSSQRNPTSRQVLRRLAQVARALEVTHAAGGVHRDVKGDNVLVWQAEERAVLTDFGAGTYRGAGTITSQPLPPGTPRYRSPEAWAFQRLFCFHPSEHYRGSACDDLFALGVMAYRLVTDEYPPPTEPSEEGAEVWRRGGLGPRPPRALNARVSPKLDAIILRLLSQPEERFKGNARRTAEALEHAALSAGAEADIPLFEWEELERAAWPREDLFLAELLGHRPRRRDLTIVSQAEQADASAKVEAERVKAKQRIRVSAHGEREHLREQTLRWLSLGGAVATGLLFTLKTDWAEHAQGSGASASARDVSRDGGAEDGGTSGLGQEVLTAPMAIAAPVDRRGFELDMPGKLFKGQRRAPCQVRYEVEIRGGCWIPIRDIEPPCGDDSYEWKSVCYAPSFSAPRPATSEQP</sequence>